<evidence type="ECO:0000313" key="2">
    <source>
        <dbReference type="Proteomes" id="UP000294911"/>
    </source>
</evidence>
<dbReference type="EMBL" id="SLXQ01000007">
    <property type="protein sequence ID" value="TCP50798.1"/>
    <property type="molecule type" value="Genomic_DNA"/>
</dbReference>
<proteinExistence type="predicted"/>
<evidence type="ECO:0000313" key="1">
    <source>
        <dbReference type="EMBL" id="TCP50798.1"/>
    </source>
</evidence>
<dbReference type="AlphaFoldDB" id="A0A4R2QQ59"/>
<comment type="caution">
    <text evidence="1">The sequence shown here is derived from an EMBL/GenBank/DDBJ whole genome shotgun (WGS) entry which is preliminary data.</text>
</comment>
<dbReference type="RefSeq" id="WP_132878042.1">
    <property type="nucleotide sequence ID" value="NZ_SLXQ01000007.1"/>
</dbReference>
<gene>
    <name evidence="1" type="ORF">EV191_10759</name>
</gene>
<organism evidence="1 2">
    <name type="scientific">Tamaricihabitans halophyticus</name>
    <dbReference type="NCBI Taxonomy" id="1262583"/>
    <lineage>
        <taxon>Bacteria</taxon>
        <taxon>Bacillati</taxon>
        <taxon>Actinomycetota</taxon>
        <taxon>Actinomycetes</taxon>
        <taxon>Pseudonocardiales</taxon>
        <taxon>Pseudonocardiaceae</taxon>
        <taxon>Tamaricihabitans</taxon>
    </lineage>
</organism>
<protein>
    <submittedName>
        <fullName evidence="1">Uncharacterized protein</fullName>
    </submittedName>
</protein>
<reference evidence="1 2" key="1">
    <citation type="submission" date="2019-03" db="EMBL/GenBank/DDBJ databases">
        <title>Genomic Encyclopedia of Type Strains, Phase IV (KMG-IV): sequencing the most valuable type-strain genomes for metagenomic binning, comparative biology and taxonomic classification.</title>
        <authorList>
            <person name="Goeker M."/>
        </authorList>
    </citation>
    <scope>NUCLEOTIDE SEQUENCE [LARGE SCALE GENOMIC DNA]</scope>
    <source>
        <strain evidence="1 2">DSM 45765</strain>
    </source>
</reference>
<keyword evidence="2" id="KW-1185">Reference proteome</keyword>
<accession>A0A4R2QQ59</accession>
<dbReference type="Proteomes" id="UP000294911">
    <property type="component" value="Unassembled WGS sequence"/>
</dbReference>
<dbReference type="OrthoDB" id="3700530at2"/>
<sequence length="91" mass="9219">MESEAGADDELSHRDRALLRAVAEGRAELVGGCEPDLTIDGYWCGDQSAAHRLAQLGLIAPASPIAVGGKVAAVLTTVGNRALGHATAKGA</sequence>
<name>A0A4R2QQ59_9PSEU</name>